<protein>
    <submittedName>
        <fullName evidence="3">Uncharacterized protein</fullName>
    </submittedName>
</protein>
<evidence type="ECO:0000256" key="2">
    <source>
        <dbReference type="SAM" id="SignalP"/>
    </source>
</evidence>
<feature type="compositionally biased region" description="Low complexity" evidence="1">
    <location>
        <begin position="32"/>
        <end position="69"/>
    </location>
</feature>
<proteinExistence type="predicted"/>
<evidence type="ECO:0000256" key="1">
    <source>
        <dbReference type="SAM" id="MobiDB-lite"/>
    </source>
</evidence>
<sequence>MKNNLVKNLSIIAVVLSMAIIGTACGKSNNANENAANASTSATESTNAANNSASTNDSAAANNAASTDEAVSEDNAPTVMSGVFNGINADKTIDIETGVGALSYKASAEIADKVAKWEAGTKVKFEYKEDTITTIDKE</sequence>
<evidence type="ECO:0000313" key="3">
    <source>
        <dbReference type="EMBL" id="REE67009.1"/>
    </source>
</evidence>
<dbReference type="RefSeq" id="WP_116192027.1">
    <property type="nucleotide sequence ID" value="NZ_QTTN01000045.1"/>
</dbReference>
<dbReference type="AlphaFoldDB" id="A0A3D9R064"/>
<comment type="caution">
    <text evidence="3">The sequence shown here is derived from an EMBL/GenBank/DDBJ whole genome shotgun (WGS) entry which is preliminary data.</text>
</comment>
<keyword evidence="2" id="KW-0732">Signal</keyword>
<feature type="region of interest" description="Disordered" evidence="1">
    <location>
        <begin position="32"/>
        <end position="77"/>
    </location>
</feature>
<dbReference type="EMBL" id="QTTN01000045">
    <property type="protein sequence ID" value="REE67009.1"/>
    <property type="molecule type" value="Genomic_DNA"/>
</dbReference>
<keyword evidence="4" id="KW-1185">Reference proteome</keyword>
<accession>A0A3D9R064</accession>
<dbReference type="PROSITE" id="PS51257">
    <property type="entry name" value="PROKAR_LIPOPROTEIN"/>
    <property type="match status" value="1"/>
</dbReference>
<dbReference type="Proteomes" id="UP000256304">
    <property type="component" value="Unassembled WGS sequence"/>
</dbReference>
<feature type="chain" id="PRO_5017782500" evidence="2">
    <location>
        <begin position="27"/>
        <end position="138"/>
    </location>
</feature>
<name>A0A3D9R064_9BACL</name>
<reference evidence="3 4" key="1">
    <citation type="submission" date="2018-08" db="EMBL/GenBank/DDBJ databases">
        <title>Genomic Encyclopedia of Type Strains, Phase III (KMG-III): the genomes of soil and plant-associated and newly described type strains.</title>
        <authorList>
            <person name="Whitman W."/>
        </authorList>
    </citation>
    <scope>NUCLEOTIDE SEQUENCE [LARGE SCALE GENOMIC DNA]</scope>
    <source>
        <strain evidence="3 4">CGMCC 1.10966</strain>
    </source>
</reference>
<feature type="signal peptide" evidence="2">
    <location>
        <begin position="1"/>
        <end position="26"/>
    </location>
</feature>
<gene>
    <name evidence="3" type="ORF">A8990_14518</name>
</gene>
<evidence type="ECO:0000313" key="4">
    <source>
        <dbReference type="Proteomes" id="UP000256304"/>
    </source>
</evidence>
<organism evidence="3 4">
    <name type="scientific">Paenibacillus taihuensis</name>
    <dbReference type="NCBI Taxonomy" id="1156355"/>
    <lineage>
        <taxon>Bacteria</taxon>
        <taxon>Bacillati</taxon>
        <taxon>Bacillota</taxon>
        <taxon>Bacilli</taxon>
        <taxon>Bacillales</taxon>
        <taxon>Paenibacillaceae</taxon>
        <taxon>Paenibacillus</taxon>
    </lineage>
</organism>
<dbReference type="OrthoDB" id="2626906at2"/>